<evidence type="ECO:0000313" key="3">
    <source>
        <dbReference type="EnsemblPlants" id="Zm00001eb403130_P001"/>
    </source>
</evidence>
<dbReference type="InParanoid" id="A0A804REN8"/>
<evidence type="ECO:0000256" key="1">
    <source>
        <dbReference type="SAM" id="MobiDB-lite"/>
    </source>
</evidence>
<dbReference type="FunCoup" id="A0A804REN8">
    <property type="interactions" value="829"/>
</dbReference>
<keyword evidence="5" id="KW-1267">Proteomics identification</keyword>
<dbReference type="CDD" id="cd00371">
    <property type="entry name" value="HMA"/>
    <property type="match status" value="1"/>
</dbReference>
<dbReference type="PANTHER" id="PTHR46413">
    <property type="entry name" value="HEAVY METAL-ASSOCIATED ISOPRENYLATED PLANT PROTEIN 6"/>
    <property type="match status" value="1"/>
</dbReference>
<dbReference type="InterPro" id="IPR006121">
    <property type="entry name" value="HMA_dom"/>
</dbReference>
<reference evidence="3" key="3">
    <citation type="submission" date="2021-05" db="UniProtKB">
        <authorList>
            <consortium name="EnsemblPlants"/>
        </authorList>
    </citation>
    <scope>IDENTIFICATION</scope>
    <source>
        <strain evidence="3">cv. B73</strain>
    </source>
</reference>
<dbReference type="Proteomes" id="UP000007305">
    <property type="component" value="Chromosome 9"/>
</dbReference>
<feature type="compositionally biased region" description="Basic and acidic residues" evidence="1">
    <location>
        <begin position="267"/>
        <end position="278"/>
    </location>
</feature>
<protein>
    <recommendedName>
        <fullName evidence="2">HMA domain-containing protein</fullName>
    </recommendedName>
</protein>
<dbReference type="SUPFAM" id="SSF55008">
    <property type="entry name" value="HMA, heavy metal-associated domain"/>
    <property type="match status" value="1"/>
</dbReference>
<dbReference type="PANTHER" id="PTHR46413:SF4">
    <property type="entry name" value="HEAVY METAL-ASSOCIATED DOMAIN CONTAINING PROTEIN, EXPRESSED"/>
    <property type="match status" value="1"/>
</dbReference>
<dbReference type="PROSITE" id="PS50846">
    <property type="entry name" value="HMA_2"/>
    <property type="match status" value="1"/>
</dbReference>
<reference evidence="4" key="1">
    <citation type="journal article" date="2009" name="Science">
        <title>The B73 maize genome: complexity, diversity, and dynamics.</title>
        <authorList>
            <person name="Schnable P.S."/>
            <person name="Ware D."/>
            <person name="Fulton R.S."/>
            <person name="Stein J.C."/>
            <person name="Wei F."/>
            <person name="Pasternak S."/>
            <person name="Liang C."/>
            <person name="Zhang J."/>
            <person name="Fulton L."/>
            <person name="Graves T.A."/>
            <person name="Minx P."/>
            <person name="Reily A.D."/>
            <person name="Courtney L."/>
            <person name="Kruchowski S.S."/>
            <person name="Tomlinson C."/>
            <person name="Strong C."/>
            <person name="Delehaunty K."/>
            <person name="Fronick C."/>
            <person name="Courtney B."/>
            <person name="Rock S.M."/>
            <person name="Belter E."/>
            <person name="Du F."/>
            <person name="Kim K."/>
            <person name="Abbott R.M."/>
            <person name="Cotton M."/>
            <person name="Levy A."/>
            <person name="Marchetto P."/>
            <person name="Ochoa K."/>
            <person name="Jackson S.M."/>
            <person name="Gillam B."/>
            <person name="Chen W."/>
            <person name="Yan L."/>
            <person name="Higginbotham J."/>
            <person name="Cardenas M."/>
            <person name="Waligorski J."/>
            <person name="Applebaum E."/>
            <person name="Phelps L."/>
            <person name="Falcone J."/>
            <person name="Kanchi K."/>
            <person name="Thane T."/>
            <person name="Scimone A."/>
            <person name="Thane N."/>
            <person name="Henke J."/>
            <person name="Wang T."/>
            <person name="Ruppert J."/>
            <person name="Shah N."/>
            <person name="Rotter K."/>
            <person name="Hodges J."/>
            <person name="Ingenthron E."/>
            <person name="Cordes M."/>
            <person name="Kohlberg S."/>
            <person name="Sgro J."/>
            <person name="Delgado B."/>
            <person name="Mead K."/>
            <person name="Chinwalla A."/>
            <person name="Leonard S."/>
            <person name="Crouse K."/>
            <person name="Collura K."/>
            <person name="Kudrna D."/>
            <person name="Currie J."/>
            <person name="He R."/>
            <person name="Angelova A."/>
            <person name="Rajasekar S."/>
            <person name="Mueller T."/>
            <person name="Lomeli R."/>
            <person name="Scara G."/>
            <person name="Ko A."/>
            <person name="Delaney K."/>
            <person name="Wissotski M."/>
            <person name="Lopez G."/>
            <person name="Campos D."/>
            <person name="Braidotti M."/>
            <person name="Ashley E."/>
            <person name="Golser W."/>
            <person name="Kim H."/>
            <person name="Lee S."/>
            <person name="Lin J."/>
            <person name="Dujmic Z."/>
            <person name="Kim W."/>
            <person name="Talag J."/>
            <person name="Zuccolo A."/>
            <person name="Fan C."/>
            <person name="Sebastian A."/>
            <person name="Kramer M."/>
            <person name="Spiegel L."/>
            <person name="Nascimento L."/>
            <person name="Zutavern T."/>
            <person name="Miller B."/>
            <person name="Ambroise C."/>
            <person name="Muller S."/>
            <person name="Spooner W."/>
            <person name="Narechania A."/>
            <person name="Ren L."/>
            <person name="Wei S."/>
            <person name="Kumari S."/>
            <person name="Faga B."/>
            <person name="Levy M.J."/>
            <person name="McMahan L."/>
            <person name="Van Buren P."/>
            <person name="Vaughn M.W."/>
            <person name="Ying K."/>
            <person name="Yeh C.-T."/>
            <person name="Emrich S.J."/>
            <person name="Jia Y."/>
            <person name="Kalyanaraman A."/>
            <person name="Hsia A.-P."/>
            <person name="Barbazuk W.B."/>
            <person name="Baucom R.S."/>
            <person name="Brutnell T.P."/>
            <person name="Carpita N.C."/>
            <person name="Chaparro C."/>
            <person name="Chia J.-M."/>
            <person name="Deragon J.-M."/>
            <person name="Estill J.C."/>
            <person name="Fu Y."/>
            <person name="Jeddeloh J.A."/>
            <person name="Han Y."/>
            <person name="Lee H."/>
            <person name="Li P."/>
            <person name="Lisch D.R."/>
            <person name="Liu S."/>
            <person name="Liu Z."/>
            <person name="Nagel D.H."/>
            <person name="McCann M.C."/>
            <person name="SanMiguel P."/>
            <person name="Myers A.M."/>
            <person name="Nettleton D."/>
            <person name="Nguyen J."/>
            <person name="Penning B.W."/>
            <person name="Ponnala L."/>
            <person name="Schneider K.L."/>
            <person name="Schwartz D.C."/>
            <person name="Sharma A."/>
            <person name="Soderlund C."/>
            <person name="Springer N.M."/>
            <person name="Sun Q."/>
            <person name="Wang H."/>
            <person name="Waterman M."/>
            <person name="Westerman R."/>
            <person name="Wolfgruber T.K."/>
            <person name="Yang L."/>
            <person name="Yu Y."/>
            <person name="Zhang L."/>
            <person name="Zhou S."/>
            <person name="Zhu Q."/>
            <person name="Bennetzen J.L."/>
            <person name="Dawe R.K."/>
            <person name="Jiang J."/>
            <person name="Jiang N."/>
            <person name="Presting G.G."/>
            <person name="Wessler S.R."/>
            <person name="Aluru S."/>
            <person name="Martienssen R.A."/>
            <person name="Clifton S.W."/>
            <person name="McCombie W.R."/>
            <person name="Wing R.A."/>
            <person name="Wilson R.K."/>
        </authorList>
    </citation>
    <scope>NUCLEOTIDE SEQUENCE [LARGE SCALE GENOMIC DNA]</scope>
    <source>
        <strain evidence="4">cv. B73</strain>
    </source>
</reference>
<dbReference type="GO" id="GO:0046872">
    <property type="term" value="F:metal ion binding"/>
    <property type="evidence" value="ECO:0007669"/>
    <property type="project" value="InterPro"/>
</dbReference>
<dbReference type="InterPro" id="IPR036163">
    <property type="entry name" value="HMA_dom_sf"/>
</dbReference>
<evidence type="ECO:0000259" key="2">
    <source>
        <dbReference type="PROSITE" id="PS50846"/>
    </source>
</evidence>
<keyword evidence="4" id="KW-1185">Reference proteome</keyword>
<name>A0A804REN8_MAIZE</name>
<feature type="region of interest" description="Disordered" evidence="1">
    <location>
        <begin position="366"/>
        <end position="385"/>
    </location>
</feature>
<organism evidence="3 4">
    <name type="scientific">Zea mays</name>
    <name type="common">Maize</name>
    <dbReference type="NCBI Taxonomy" id="4577"/>
    <lineage>
        <taxon>Eukaryota</taxon>
        <taxon>Viridiplantae</taxon>
        <taxon>Streptophyta</taxon>
        <taxon>Embryophyta</taxon>
        <taxon>Tracheophyta</taxon>
        <taxon>Spermatophyta</taxon>
        <taxon>Magnoliopsida</taxon>
        <taxon>Liliopsida</taxon>
        <taxon>Poales</taxon>
        <taxon>Poaceae</taxon>
        <taxon>PACMAD clade</taxon>
        <taxon>Panicoideae</taxon>
        <taxon>Andropogonodae</taxon>
        <taxon>Andropogoneae</taxon>
        <taxon>Tripsacinae</taxon>
        <taxon>Zea</taxon>
    </lineage>
</organism>
<dbReference type="Gene3D" id="3.30.70.100">
    <property type="match status" value="2"/>
</dbReference>
<dbReference type="AlphaFoldDB" id="A0A804REN8"/>
<dbReference type="Gramene" id="Zm00001eb403130_T001">
    <property type="protein sequence ID" value="Zm00001eb403130_P001"/>
    <property type="gene ID" value="Zm00001eb403130"/>
</dbReference>
<dbReference type="InterPro" id="IPR044594">
    <property type="entry name" value="HIPP01/3/5/6"/>
</dbReference>
<evidence type="ECO:0000313" key="4">
    <source>
        <dbReference type="Proteomes" id="UP000007305"/>
    </source>
</evidence>
<reference evidence="3" key="2">
    <citation type="submission" date="2019-07" db="EMBL/GenBank/DDBJ databases">
        <authorList>
            <person name="Seetharam A."/>
            <person name="Woodhouse M."/>
            <person name="Cannon E."/>
        </authorList>
    </citation>
    <scope>NUCLEOTIDE SEQUENCE [LARGE SCALE GENOMIC DNA]</scope>
    <source>
        <strain evidence="3">cv. B73</strain>
    </source>
</reference>
<feature type="domain" description="HMA" evidence="2">
    <location>
        <begin position="164"/>
        <end position="229"/>
    </location>
</feature>
<feature type="region of interest" description="Disordered" evidence="1">
    <location>
        <begin position="112"/>
        <end position="163"/>
    </location>
</feature>
<feature type="compositionally biased region" description="Basic and acidic residues" evidence="1">
    <location>
        <begin position="134"/>
        <end position="163"/>
    </location>
</feature>
<feature type="region of interest" description="Disordered" evidence="1">
    <location>
        <begin position="230"/>
        <end position="281"/>
    </location>
</feature>
<sequence>MGAGKGGDGEEAAQPVVLKLDLHCAGCAHKVKKAIRRVPGNVPSPRRSPFYSTRSSVYCTPVVCFSRLIRRRSLGVGSIVTDVAANRVVVAGTADAGALKARLEAKTNKPVEVVSAGGVPPKPPAAEPQQDAGAGEKKGDKGANPKEEAKEQQAAEEEKKKPKEETVLLKIRLHCDGCGDRIRRRIYKFKGVKDVVLEGNAKDEVKVTGTMDVPDMLSYLKEKLNRDVEAVAPAKKDGDGKDEDKKDGGGGSGGGEDKNKGAGAAGGDDKKDKGKGADDVPVAPSTAAAAALMAAPAGASTYRVAPPYPYGYVAAYQQQPPPPASYYPYPSYYGNGDGVGLANPAHHYPQPQLAYPPYPYRFDVAPPPPPPQLFSDENPNACSVM</sequence>
<gene>
    <name evidence="3" type="primary">LOC100280911</name>
</gene>
<evidence type="ECO:0007829" key="5">
    <source>
        <dbReference type="PeptideAtlas" id="A0A804REN8"/>
    </source>
</evidence>
<feature type="compositionally biased region" description="Basic and acidic residues" evidence="1">
    <location>
        <begin position="230"/>
        <end position="248"/>
    </location>
</feature>
<proteinExistence type="evidence at protein level"/>
<accession>A0A804REN8</accession>
<feature type="compositionally biased region" description="Polar residues" evidence="1">
    <location>
        <begin position="375"/>
        <end position="385"/>
    </location>
</feature>
<dbReference type="Pfam" id="PF00403">
    <property type="entry name" value="HMA"/>
    <property type="match status" value="1"/>
</dbReference>
<dbReference type="EnsemblPlants" id="Zm00001eb403130_T001">
    <property type="protein sequence ID" value="Zm00001eb403130_P001"/>
    <property type="gene ID" value="Zm00001eb403130"/>
</dbReference>